<keyword evidence="2" id="KW-0812">Transmembrane</keyword>
<feature type="non-terminal residue" evidence="3">
    <location>
        <position position="1"/>
    </location>
</feature>
<organism evidence="3 4">
    <name type="scientific">Batillaria attramentaria</name>
    <dbReference type="NCBI Taxonomy" id="370345"/>
    <lineage>
        <taxon>Eukaryota</taxon>
        <taxon>Metazoa</taxon>
        <taxon>Spiralia</taxon>
        <taxon>Lophotrochozoa</taxon>
        <taxon>Mollusca</taxon>
        <taxon>Gastropoda</taxon>
        <taxon>Caenogastropoda</taxon>
        <taxon>Sorbeoconcha</taxon>
        <taxon>Cerithioidea</taxon>
        <taxon>Batillariidae</taxon>
        <taxon>Batillaria</taxon>
    </lineage>
</organism>
<feature type="transmembrane region" description="Helical" evidence="2">
    <location>
        <begin position="128"/>
        <end position="153"/>
    </location>
</feature>
<name>A0ABD0KEX9_9CAEN</name>
<dbReference type="AlphaFoldDB" id="A0ABD0KEX9"/>
<evidence type="ECO:0000313" key="3">
    <source>
        <dbReference type="EMBL" id="KAK7485537.1"/>
    </source>
</evidence>
<dbReference type="InterPro" id="IPR013783">
    <property type="entry name" value="Ig-like_fold"/>
</dbReference>
<dbReference type="Gene3D" id="2.60.40.10">
    <property type="entry name" value="Immunoglobulins"/>
    <property type="match status" value="1"/>
</dbReference>
<proteinExistence type="predicted"/>
<feature type="region of interest" description="Disordered" evidence="1">
    <location>
        <begin position="205"/>
        <end position="312"/>
    </location>
</feature>
<feature type="compositionally biased region" description="Basic and acidic residues" evidence="1">
    <location>
        <begin position="289"/>
        <end position="300"/>
    </location>
</feature>
<feature type="compositionally biased region" description="Basic and acidic residues" evidence="1">
    <location>
        <begin position="264"/>
        <end position="273"/>
    </location>
</feature>
<accession>A0ABD0KEX9</accession>
<dbReference type="EMBL" id="JACVVK020000193">
    <property type="protein sequence ID" value="KAK7485537.1"/>
    <property type="molecule type" value="Genomic_DNA"/>
</dbReference>
<keyword evidence="2" id="KW-0472">Membrane</keyword>
<keyword evidence="4" id="KW-1185">Reference proteome</keyword>
<reference evidence="3 4" key="1">
    <citation type="journal article" date="2023" name="Sci. Data">
        <title>Genome assembly of the Korean intertidal mud-creeper Batillaria attramentaria.</title>
        <authorList>
            <person name="Patra A.K."/>
            <person name="Ho P.T."/>
            <person name="Jun S."/>
            <person name="Lee S.J."/>
            <person name="Kim Y."/>
            <person name="Won Y.J."/>
        </authorList>
    </citation>
    <scope>NUCLEOTIDE SEQUENCE [LARGE SCALE GENOMIC DNA]</scope>
    <source>
        <strain evidence="3">Wonlab-2016</strain>
    </source>
</reference>
<gene>
    <name evidence="3" type="ORF">BaRGS_00023225</name>
</gene>
<evidence type="ECO:0000256" key="1">
    <source>
        <dbReference type="SAM" id="MobiDB-lite"/>
    </source>
</evidence>
<dbReference type="Proteomes" id="UP001519460">
    <property type="component" value="Unassembled WGS sequence"/>
</dbReference>
<feature type="compositionally biased region" description="Polar residues" evidence="1">
    <location>
        <begin position="205"/>
        <end position="219"/>
    </location>
</feature>
<feature type="compositionally biased region" description="Polar residues" evidence="1">
    <location>
        <begin position="228"/>
        <end position="243"/>
    </location>
</feature>
<keyword evidence="2" id="KW-1133">Transmembrane helix</keyword>
<protein>
    <submittedName>
        <fullName evidence="3">Uncharacterized protein</fullName>
    </submittedName>
</protein>
<evidence type="ECO:0000256" key="2">
    <source>
        <dbReference type="SAM" id="Phobius"/>
    </source>
</evidence>
<evidence type="ECO:0000313" key="4">
    <source>
        <dbReference type="Proteomes" id="UP001519460"/>
    </source>
</evidence>
<sequence length="355" mass="37682">APRAVRGQTDAEHPSVNFKGRLLSLSFSMTAYPTPEPFNFTFLGPNITTATTSPAGIALNASCQQKTGSLFLVTCTITVDNVTSTAAGLYRVTLINEQGHGHFVFEVKVNATEKIITDPEDEPSTQNIGAIVGGIVAAVFVAVVVAVVVVLFLRRRKDPERRKLGDGNELGSDNLTGETSALGDVGEFEEQDVVTKDVYAVVTKSKMSSAETSADQPKTATYGVVNKNKASSKPPTSGDSGANNCPPASKSNAKKEKGTKRKAVNKERTEHEYGNITLSMAPAGSSVVDTRKKAEKETKKSTGGAAARQANQDGLLYTMVDFSGQGQQSTKPATPPDQQGVVYSDVLFNQSVFKQ</sequence>
<feature type="region of interest" description="Disordered" evidence="1">
    <location>
        <begin position="320"/>
        <end position="339"/>
    </location>
</feature>
<comment type="caution">
    <text evidence="3">The sequence shown here is derived from an EMBL/GenBank/DDBJ whole genome shotgun (WGS) entry which is preliminary data.</text>
</comment>